<name>A0A9P5ZKI7_PLEER</name>
<evidence type="ECO:0000313" key="1">
    <source>
        <dbReference type="EMBL" id="KAF9489987.1"/>
    </source>
</evidence>
<comment type="caution">
    <text evidence="1">The sequence shown here is derived from an EMBL/GenBank/DDBJ whole genome shotgun (WGS) entry which is preliminary data.</text>
</comment>
<protein>
    <submittedName>
        <fullName evidence="1">Uncharacterized protein</fullName>
    </submittedName>
</protein>
<proteinExistence type="predicted"/>
<sequence>MYRGSVKQFSLQLKHLSRSMLSYKPKVCTPTDMHLHGILQKDLPRHLLSGGRFLANDDPTTLSSFCFDHSAWQSIGPGLASLITSDSTVASYLGLSSKSPSKIGTCVADKHGPQLLSQALSGSAQSHLPNSANLHVITCTSMVLLNGNTCSVNDYVIVHHTMGLTFVGIVKEIIQHMASVNSVPTSVFIEQADLHSVLHVYEMPLVRPSHHYTSVSPKQQDDGMSIKSASRFWPPTTQLHGNILEEAVVRKHEAQQKVAATSSRVTTNSLKSVSANTDVRSLITV</sequence>
<keyword evidence="2" id="KW-1185">Reference proteome</keyword>
<organism evidence="1 2">
    <name type="scientific">Pleurotus eryngii</name>
    <name type="common">Boletus of the steppes</name>
    <dbReference type="NCBI Taxonomy" id="5323"/>
    <lineage>
        <taxon>Eukaryota</taxon>
        <taxon>Fungi</taxon>
        <taxon>Dikarya</taxon>
        <taxon>Basidiomycota</taxon>
        <taxon>Agaricomycotina</taxon>
        <taxon>Agaricomycetes</taxon>
        <taxon>Agaricomycetidae</taxon>
        <taxon>Agaricales</taxon>
        <taxon>Pleurotineae</taxon>
        <taxon>Pleurotaceae</taxon>
        <taxon>Pleurotus</taxon>
    </lineage>
</organism>
<evidence type="ECO:0000313" key="2">
    <source>
        <dbReference type="Proteomes" id="UP000807025"/>
    </source>
</evidence>
<dbReference type="Proteomes" id="UP000807025">
    <property type="component" value="Unassembled WGS sequence"/>
</dbReference>
<gene>
    <name evidence="1" type="ORF">BDN71DRAFT_1435026</name>
</gene>
<dbReference type="EMBL" id="MU154653">
    <property type="protein sequence ID" value="KAF9489987.1"/>
    <property type="molecule type" value="Genomic_DNA"/>
</dbReference>
<accession>A0A9P5ZKI7</accession>
<dbReference type="AlphaFoldDB" id="A0A9P5ZKI7"/>
<reference evidence="1" key="1">
    <citation type="submission" date="2020-11" db="EMBL/GenBank/DDBJ databases">
        <authorList>
            <consortium name="DOE Joint Genome Institute"/>
            <person name="Ahrendt S."/>
            <person name="Riley R."/>
            <person name="Andreopoulos W."/>
            <person name="Labutti K."/>
            <person name="Pangilinan J."/>
            <person name="Ruiz-Duenas F.J."/>
            <person name="Barrasa J.M."/>
            <person name="Sanchez-Garcia M."/>
            <person name="Camarero S."/>
            <person name="Miyauchi S."/>
            <person name="Serrano A."/>
            <person name="Linde D."/>
            <person name="Babiker R."/>
            <person name="Drula E."/>
            <person name="Ayuso-Fernandez I."/>
            <person name="Pacheco R."/>
            <person name="Padilla G."/>
            <person name="Ferreira P."/>
            <person name="Barriuso J."/>
            <person name="Kellner H."/>
            <person name="Castanera R."/>
            <person name="Alfaro M."/>
            <person name="Ramirez L."/>
            <person name="Pisabarro A.G."/>
            <person name="Kuo A."/>
            <person name="Tritt A."/>
            <person name="Lipzen A."/>
            <person name="He G."/>
            <person name="Yan M."/>
            <person name="Ng V."/>
            <person name="Cullen D."/>
            <person name="Martin F."/>
            <person name="Rosso M.-N."/>
            <person name="Henrissat B."/>
            <person name="Hibbett D."/>
            <person name="Martinez A.T."/>
            <person name="Grigoriev I.V."/>
        </authorList>
    </citation>
    <scope>NUCLEOTIDE SEQUENCE</scope>
    <source>
        <strain evidence="1">ATCC 90797</strain>
    </source>
</reference>